<comment type="caution">
    <text evidence="2">The sequence shown here is derived from an EMBL/GenBank/DDBJ whole genome shotgun (WGS) entry which is preliminary data.</text>
</comment>
<dbReference type="Proteomes" id="UP000539313">
    <property type="component" value="Unassembled WGS sequence"/>
</dbReference>
<dbReference type="RefSeq" id="WP_182704828.1">
    <property type="nucleotide sequence ID" value="NZ_JACJII010000001.1"/>
</dbReference>
<dbReference type="EMBL" id="JACJII010000001">
    <property type="protein sequence ID" value="MBA9002921.1"/>
    <property type="molecule type" value="Genomic_DNA"/>
</dbReference>
<feature type="region of interest" description="Disordered" evidence="1">
    <location>
        <begin position="1"/>
        <end position="42"/>
    </location>
</feature>
<dbReference type="AlphaFoldDB" id="A0A7W3MW12"/>
<reference evidence="2 3" key="1">
    <citation type="submission" date="2020-08" db="EMBL/GenBank/DDBJ databases">
        <title>Sequencing the genomes of 1000 actinobacteria strains.</title>
        <authorList>
            <person name="Klenk H.-P."/>
        </authorList>
    </citation>
    <scope>NUCLEOTIDE SEQUENCE [LARGE SCALE GENOMIC DNA]</scope>
    <source>
        <strain evidence="2 3">DSM 45823</strain>
    </source>
</reference>
<sequence length="151" mass="15763">MTPPNRIDQLLNGPQPGPSVPPGGGGGPSPSTPTMRPALPTSPFGNNVPVTAAGGGVEFDAGAIEAFGPKLITKVGTELTAARKHINASPRQVEASCFTTFCAALAHAYVQATEYVDVDLVTKQRVLTDVDGKLKETAKILREAERRSTVK</sequence>
<evidence type="ECO:0000256" key="1">
    <source>
        <dbReference type="SAM" id="MobiDB-lite"/>
    </source>
</evidence>
<keyword evidence="3" id="KW-1185">Reference proteome</keyword>
<proteinExistence type="predicted"/>
<evidence type="ECO:0000313" key="3">
    <source>
        <dbReference type="Proteomes" id="UP000539313"/>
    </source>
</evidence>
<organism evidence="2 3">
    <name type="scientific">Thermomonospora cellulosilytica</name>
    <dbReference type="NCBI Taxonomy" id="1411118"/>
    <lineage>
        <taxon>Bacteria</taxon>
        <taxon>Bacillati</taxon>
        <taxon>Actinomycetota</taxon>
        <taxon>Actinomycetes</taxon>
        <taxon>Streptosporangiales</taxon>
        <taxon>Thermomonosporaceae</taxon>
        <taxon>Thermomonospora</taxon>
    </lineage>
</organism>
<accession>A0A7W3MW12</accession>
<protein>
    <submittedName>
        <fullName evidence="2">Uncharacterized protein</fullName>
    </submittedName>
</protein>
<name>A0A7W3MW12_9ACTN</name>
<gene>
    <name evidence="2" type="ORF">HNR21_001803</name>
</gene>
<evidence type="ECO:0000313" key="2">
    <source>
        <dbReference type="EMBL" id="MBA9002921.1"/>
    </source>
</evidence>